<evidence type="ECO:0000313" key="3">
    <source>
        <dbReference type="Proteomes" id="UP000619293"/>
    </source>
</evidence>
<dbReference type="Pfam" id="PF10069">
    <property type="entry name" value="DICT"/>
    <property type="match status" value="1"/>
</dbReference>
<dbReference type="CDD" id="cd01948">
    <property type="entry name" value="EAL"/>
    <property type="match status" value="1"/>
</dbReference>
<dbReference type="PANTHER" id="PTHR33121">
    <property type="entry name" value="CYCLIC DI-GMP PHOSPHODIESTERASE PDEF"/>
    <property type="match status" value="1"/>
</dbReference>
<dbReference type="PROSITE" id="PS50883">
    <property type="entry name" value="EAL"/>
    <property type="match status" value="1"/>
</dbReference>
<dbReference type="InterPro" id="IPR035919">
    <property type="entry name" value="EAL_sf"/>
</dbReference>
<dbReference type="Gene3D" id="3.20.20.450">
    <property type="entry name" value="EAL domain"/>
    <property type="match status" value="1"/>
</dbReference>
<dbReference type="Proteomes" id="UP000619293">
    <property type="component" value="Unassembled WGS sequence"/>
</dbReference>
<proteinExistence type="predicted"/>
<sequence length="417" mass="44850">MNQPQDGSTELDRTVTKRAVYPVFQPVISLRSGRVAGYEALARGPAGSELRNPAELFAQAQRAGRLTELDWVARAAAFRAAMAAGLPWDVPLFVNVEPSTMGSACPAGLTDTIETASRELQVVMEITERSLSDDPAALLTSVARVRGQSTRIALDDVGVNPASLSLLALLSPEIIKLDRHVVQGRPTHETAQVVNAVLAESERTGAIILAEGIETERHLAAAISMGATLGQGWLLGRPGPLPSQFERPDTDLPYSTAPDTGARTPFEVARRRRRATRATKRQLIPLSNHLESMSEHAPEATVLLGAFQDAPYFTEHTRQRYLSIADKGALTAVFGHGIAPQPAPGIRGGPLADDDPLTAEWTVIVLGSYFSGGLFARQLPTACEREADREFDVIISYDRSLVAEAARTLLSRLAPVS</sequence>
<name>A0A8J3JVH9_9ACTN</name>
<dbReference type="PANTHER" id="PTHR33121:SF76">
    <property type="entry name" value="SIGNALING PROTEIN"/>
    <property type="match status" value="1"/>
</dbReference>
<organism evidence="2 3">
    <name type="scientific">Catellatospora chokoriensis</name>
    <dbReference type="NCBI Taxonomy" id="310353"/>
    <lineage>
        <taxon>Bacteria</taxon>
        <taxon>Bacillati</taxon>
        <taxon>Actinomycetota</taxon>
        <taxon>Actinomycetes</taxon>
        <taxon>Micromonosporales</taxon>
        <taxon>Micromonosporaceae</taxon>
        <taxon>Catellatospora</taxon>
    </lineage>
</organism>
<dbReference type="AlphaFoldDB" id="A0A8J3JVH9"/>
<dbReference type="Pfam" id="PF00563">
    <property type="entry name" value="EAL"/>
    <property type="match status" value="1"/>
</dbReference>
<reference evidence="2 3" key="1">
    <citation type="submission" date="2021-01" db="EMBL/GenBank/DDBJ databases">
        <title>Whole genome shotgun sequence of Catellatospora chokoriensis NBRC 107358.</title>
        <authorList>
            <person name="Komaki H."/>
            <person name="Tamura T."/>
        </authorList>
    </citation>
    <scope>NUCLEOTIDE SEQUENCE [LARGE SCALE GENOMIC DNA]</scope>
    <source>
        <strain evidence="2 3">NBRC 107358</strain>
    </source>
</reference>
<dbReference type="InterPro" id="IPR001633">
    <property type="entry name" value="EAL_dom"/>
</dbReference>
<feature type="domain" description="EAL" evidence="1">
    <location>
        <begin position="4"/>
        <end position="252"/>
    </location>
</feature>
<comment type="caution">
    <text evidence="2">The sequence shown here is derived from an EMBL/GenBank/DDBJ whole genome shotgun (WGS) entry which is preliminary data.</text>
</comment>
<dbReference type="InterPro" id="IPR050706">
    <property type="entry name" value="Cyclic-di-GMP_PDE-like"/>
</dbReference>
<gene>
    <name evidence="2" type="ORF">Cch02nite_52910</name>
</gene>
<dbReference type="SUPFAM" id="SSF141868">
    <property type="entry name" value="EAL domain-like"/>
    <property type="match status" value="1"/>
</dbReference>
<evidence type="ECO:0000259" key="1">
    <source>
        <dbReference type="PROSITE" id="PS50883"/>
    </source>
</evidence>
<dbReference type="EMBL" id="BONG01000037">
    <property type="protein sequence ID" value="GIF91847.1"/>
    <property type="molecule type" value="Genomic_DNA"/>
</dbReference>
<protein>
    <recommendedName>
        <fullName evidence="1">EAL domain-containing protein</fullName>
    </recommendedName>
</protein>
<dbReference type="InterPro" id="IPR019278">
    <property type="entry name" value="DICT_dom"/>
</dbReference>
<dbReference type="GO" id="GO:0071111">
    <property type="term" value="F:cyclic-guanylate-specific phosphodiesterase activity"/>
    <property type="evidence" value="ECO:0007669"/>
    <property type="project" value="InterPro"/>
</dbReference>
<dbReference type="RefSeq" id="WP_191837175.1">
    <property type="nucleotide sequence ID" value="NZ_BAAALB010000001.1"/>
</dbReference>
<keyword evidence="3" id="KW-1185">Reference proteome</keyword>
<dbReference type="SMART" id="SM00052">
    <property type="entry name" value="EAL"/>
    <property type="match status" value="1"/>
</dbReference>
<accession>A0A8J3JVH9</accession>
<evidence type="ECO:0000313" key="2">
    <source>
        <dbReference type="EMBL" id="GIF91847.1"/>
    </source>
</evidence>